<dbReference type="InterPro" id="IPR045618">
    <property type="entry name" value="DUF6444"/>
</dbReference>
<dbReference type="AlphaFoldDB" id="A0A2W4VP26"/>
<reference evidence="3 4" key="2">
    <citation type="submission" date="2018-06" db="EMBL/GenBank/DDBJ databases">
        <title>Metagenomic assembly of (sub)arctic Cyanobacteria and their associated microbiome from non-axenic cultures.</title>
        <authorList>
            <person name="Baurain D."/>
        </authorList>
    </citation>
    <scope>NUCLEOTIDE SEQUENCE [LARGE SCALE GENOMIC DNA]</scope>
    <source>
        <strain evidence="3">ULC041bin1</strain>
    </source>
</reference>
<comment type="caution">
    <text evidence="3">The sequence shown here is derived from an EMBL/GenBank/DDBJ whole genome shotgun (WGS) entry which is preliminary data.</text>
</comment>
<organism evidence="3 4">
    <name type="scientific">Shackletoniella antarctica</name>
    <dbReference type="NCBI Taxonomy" id="268115"/>
    <lineage>
        <taxon>Bacteria</taxon>
        <taxon>Bacillati</taxon>
        <taxon>Cyanobacteriota</taxon>
        <taxon>Cyanophyceae</taxon>
        <taxon>Oculatellales</taxon>
        <taxon>Oculatellaceae</taxon>
        <taxon>Shackletoniella</taxon>
    </lineage>
</organism>
<feature type="compositionally biased region" description="Low complexity" evidence="1">
    <location>
        <begin position="43"/>
        <end position="54"/>
    </location>
</feature>
<feature type="non-terminal residue" evidence="3">
    <location>
        <position position="61"/>
    </location>
</feature>
<feature type="domain" description="DUF6444" evidence="2">
    <location>
        <begin position="23"/>
        <end position="61"/>
    </location>
</feature>
<reference evidence="4" key="1">
    <citation type="submission" date="2018-04" db="EMBL/GenBank/DDBJ databases">
        <authorList>
            <person name="Cornet L."/>
        </authorList>
    </citation>
    <scope>NUCLEOTIDE SEQUENCE [LARGE SCALE GENOMIC DNA]</scope>
</reference>
<dbReference type="Proteomes" id="UP000249081">
    <property type="component" value="Unassembled WGS sequence"/>
</dbReference>
<proteinExistence type="predicted"/>
<evidence type="ECO:0000259" key="2">
    <source>
        <dbReference type="Pfam" id="PF20042"/>
    </source>
</evidence>
<sequence>MSDKIEIAGIRVPRADWEATPASIEMLMQVLSKRLLALEEKANQSSQNSSKPPSTDGFGKR</sequence>
<dbReference type="EMBL" id="QBMN01000269">
    <property type="protein sequence ID" value="PZO33217.1"/>
    <property type="molecule type" value="Genomic_DNA"/>
</dbReference>
<gene>
    <name evidence="3" type="ORF">DCF17_22285</name>
</gene>
<evidence type="ECO:0000256" key="1">
    <source>
        <dbReference type="SAM" id="MobiDB-lite"/>
    </source>
</evidence>
<protein>
    <submittedName>
        <fullName evidence="3">IS66 family transposase</fullName>
    </submittedName>
</protein>
<name>A0A2W4VP26_9CYAN</name>
<accession>A0A2W4VP26</accession>
<evidence type="ECO:0000313" key="3">
    <source>
        <dbReference type="EMBL" id="PZO33217.1"/>
    </source>
</evidence>
<dbReference type="Pfam" id="PF20042">
    <property type="entry name" value="DUF6444"/>
    <property type="match status" value="1"/>
</dbReference>
<feature type="region of interest" description="Disordered" evidence="1">
    <location>
        <begin position="40"/>
        <end position="61"/>
    </location>
</feature>
<evidence type="ECO:0000313" key="4">
    <source>
        <dbReference type="Proteomes" id="UP000249081"/>
    </source>
</evidence>